<protein>
    <recommendedName>
        <fullName evidence="2">RRM domain-containing protein</fullName>
    </recommendedName>
</protein>
<evidence type="ECO:0000313" key="3">
    <source>
        <dbReference type="EMBL" id="KAI9177924.1"/>
    </source>
</evidence>
<dbReference type="GO" id="GO:0003723">
    <property type="term" value="F:RNA binding"/>
    <property type="evidence" value="ECO:0007669"/>
    <property type="project" value="UniProtKB-UniRule"/>
</dbReference>
<feature type="domain" description="RRM" evidence="2">
    <location>
        <begin position="73"/>
        <end position="149"/>
    </location>
</feature>
<accession>A0AAD5NS02</accession>
<comment type="caution">
    <text evidence="3">The sequence shown here is derived from an EMBL/GenBank/DDBJ whole genome shotgun (WGS) entry which is preliminary data.</text>
</comment>
<name>A0AAD5NS02_ACENE</name>
<keyword evidence="1" id="KW-0694">RNA-binding</keyword>
<dbReference type="CDD" id="cd00590">
    <property type="entry name" value="RRM_SF"/>
    <property type="match status" value="1"/>
</dbReference>
<organism evidence="3 4">
    <name type="scientific">Acer negundo</name>
    <name type="common">Box elder</name>
    <dbReference type="NCBI Taxonomy" id="4023"/>
    <lineage>
        <taxon>Eukaryota</taxon>
        <taxon>Viridiplantae</taxon>
        <taxon>Streptophyta</taxon>
        <taxon>Embryophyta</taxon>
        <taxon>Tracheophyta</taxon>
        <taxon>Spermatophyta</taxon>
        <taxon>Magnoliopsida</taxon>
        <taxon>eudicotyledons</taxon>
        <taxon>Gunneridae</taxon>
        <taxon>Pentapetalae</taxon>
        <taxon>rosids</taxon>
        <taxon>malvids</taxon>
        <taxon>Sapindales</taxon>
        <taxon>Sapindaceae</taxon>
        <taxon>Hippocastanoideae</taxon>
        <taxon>Acereae</taxon>
        <taxon>Acer</taxon>
    </lineage>
</organism>
<dbReference type="Proteomes" id="UP001064489">
    <property type="component" value="Chromosome 5"/>
</dbReference>
<dbReference type="Gene3D" id="3.30.70.330">
    <property type="match status" value="1"/>
</dbReference>
<keyword evidence="4" id="KW-1185">Reference proteome</keyword>
<dbReference type="Pfam" id="PF00076">
    <property type="entry name" value="RRM_1"/>
    <property type="match status" value="1"/>
</dbReference>
<dbReference type="SUPFAM" id="SSF54928">
    <property type="entry name" value="RNA-binding domain, RBD"/>
    <property type="match status" value="1"/>
</dbReference>
<sequence length="228" mass="25870">MACAVWGQGCQHGTARQAPVPSPMASMASRPVDPGAWLTSLGLGGNGAWCHFKGQIPSRYHTIRKDRVPDGLSLPLYQVPEEDQGIFRPFGKVRDVYLSVKKSSRRSRLAFIRFESPEEASKVVRLINGMHIYDWPIGAKVASLGWSKRRQRALWGHESRNAIENFRGSKEKDSICLNNVSGKGELVWPRTVDKHSFVEVTKGNRNRREELKGDFVWKDDSMFWIIFD</sequence>
<dbReference type="PROSITE" id="PS50102">
    <property type="entry name" value="RRM"/>
    <property type="match status" value="1"/>
</dbReference>
<reference evidence="3" key="2">
    <citation type="submission" date="2023-02" db="EMBL/GenBank/DDBJ databases">
        <authorList>
            <person name="Swenson N.G."/>
            <person name="Wegrzyn J.L."/>
            <person name="Mcevoy S.L."/>
        </authorList>
    </citation>
    <scope>NUCLEOTIDE SEQUENCE</scope>
    <source>
        <strain evidence="3">91603</strain>
        <tissue evidence="3">Leaf</tissue>
    </source>
</reference>
<dbReference type="InterPro" id="IPR012677">
    <property type="entry name" value="Nucleotide-bd_a/b_plait_sf"/>
</dbReference>
<gene>
    <name evidence="3" type="ORF">LWI28_020698</name>
</gene>
<proteinExistence type="predicted"/>
<dbReference type="InterPro" id="IPR000504">
    <property type="entry name" value="RRM_dom"/>
</dbReference>
<dbReference type="AlphaFoldDB" id="A0AAD5NS02"/>
<dbReference type="InterPro" id="IPR035979">
    <property type="entry name" value="RBD_domain_sf"/>
</dbReference>
<evidence type="ECO:0000313" key="4">
    <source>
        <dbReference type="Proteomes" id="UP001064489"/>
    </source>
</evidence>
<evidence type="ECO:0000259" key="2">
    <source>
        <dbReference type="PROSITE" id="PS50102"/>
    </source>
</evidence>
<reference evidence="3" key="1">
    <citation type="journal article" date="2022" name="Plant J.">
        <title>Strategies of tolerance reflected in two North American maple genomes.</title>
        <authorList>
            <person name="McEvoy S.L."/>
            <person name="Sezen U.U."/>
            <person name="Trouern-Trend A."/>
            <person name="McMahon S.M."/>
            <person name="Schaberg P.G."/>
            <person name="Yang J."/>
            <person name="Wegrzyn J.L."/>
            <person name="Swenson N.G."/>
        </authorList>
    </citation>
    <scope>NUCLEOTIDE SEQUENCE</scope>
    <source>
        <strain evidence="3">91603</strain>
    </source>
</reference>
<evidence type="ECO:0000256" key="1">
    <source>
        <dbReference type="PROSITE-ProRule" id="PRU00176"/>
    </source>
</evidence>
<dbReference type="EMBL" id="JAJSOW010000102">
    <property type="protein sequence ID" value="KAI9177924.1"/>
    <property type="molecule type" value="Genomic_DNA"/>
</dbReference>